<evidence type="ECO:0000313" key="1">
    <source>
        <dbReference type="EMBL" id="KAG8004971.1"/>
    </source>
</evidence>
<dbReference type="EMBL" id="CM024811">
    <property type="protein sequence ID" value="KAG8004971.1"/>
    <property type="molecule type" value="Genomic_DNA"/>
</dbReference>
<organism evidence="1 2">
    <name type="scientific">Nibea albiflora</name>
    <name type="common">Yellow drum</name>
    <name type="synonym">Corvina albiflora</name>
    <dbReference type="NCBI Taxonomy" id="240163"/>
    <lineage>
        <taxon>Eukaryota</taxon>
        <taxon>Metazoa</taxon>
        <taxon>Chordata</taxon>
        <taxon>Craniata</taxon>
        <taxon>Vertebrata</taxon>
        <taxon>Euteleostomi</taxon>
        <taxon>Actinopterygii</taxon>
        <taxon>Neopterygii</taxon>
        <taxon>Teleostei</taxon>
        <taxon>Neoteleostei</taxon>
        <taxon>Acanthomorphata</taxon>
        <taxon>Eupercaria</taxon>
        <taxon>Sciaenidae</taxon>
        <taxon>Nibea</taxon>
    </lineage>
</organism>
<protein>
    <submittedName>
        <fullName evidence="1">Uncharacterized protein</fullName>
    </submittedName>
</protein>
<name>A0ACB7EVZ0_NIBAL</name>
<evidence type="ECO:0000313" key="2">
    <source>
        <dbReference type="Proteomes" id="UP000805704"/>
    </source>
</evidence>
<dbReference type="Proteomes" id="UP000805704">
    <property type="component" value="Chromosome 23"/>
</dbReference>
<comment type="caution">
    <text evidence="1">The sequence shown here is derived from an EMBL/GenBank/DDBJ whole genome shotgun (WGS) entry which is preliminary data.</text>
</comment>
<reference evidence="1" key="1">
    <citation type="submission" date="2020-04" db="EMBL/GenBank/DDBJ databases">
        <title>A chromosome-scale assembly and high-density genetic map of the yellow drum (Nibea albiflora) genome.</title>
        <authorList>
            <person name="Xu D."/>
            <person name="Zhang W."/>
            <person name="Chen R."/>
            <person name="Tan P."/>
            <person name="Wang L."/>
            <person name="Song H."/>
            <person name="Tian L."/>
            <person name="Zhu Q."/>
            <person name="Wang B."/>
        </authorList>
    </citation>
    <scope>NUCLEOTIDE SEQUENCE</scope>
    <source>
        <strain evidence="1">ZJHYS-2018</strain>
    </source>
</reference>
<sequence>MQHYDPTRAQCVRRVWPGKDTQTGRQGLDDISASYQPVTNANPPVTTAHNLTRRATACGRTSAGVFSGKGLLRWSCLLLNHPESSSGYSLCVFAVSSCTLGDGQLVIGVAPAPVVNGCEQRGRRLLGGLCPQPRQKATHQEPELESESAVQSWALSPPNSLRYQNVKQPVLSHPFHHASQPQRGSYYEGDLEESLGVCVLVLRGESDGLHTLLEMPLSGHNKLGELLVLGAHKPSEFSFPLTTVDGSREDDISVDSFKRNSFDAVKREHGCFRSLFEAERCPAPFMYGSQFYCFHCPGTEPVPGSGLKSRQDIGLDNKPVELPLLPPITLCGFAERAEGENNRDREGEEELAMMYERLRIELPRFFVKNHDYTMYSSDVEFINGLINTKTRGRVLYQLTLSLWRFLCLCYYAKTQLEVLKLTKHVEDRTIKARWRVRGLPFYSLLLRFYRKDKSLLYRSYDAFSTFYIGQDGLIHCHKVEKVMPAQPPVLSRVTSLLAGALVALGVQENRPALNLLPLLLSSATTEQKLTPGTPIGGK</sequence>
<gene>
    <name evidence="1" type="ORF">GBF38_010819</name>
</gene>
<proteinExistence type="predicted"/>
<keyword evidence="2" id="KW-1185">Reference proteome</keyword>
<accession>A0ACB7EVZ0</accession>